<evidence type="ECO:0008006" key="5">
    <source>
        <dbReference type="Google" id="ProtNLM"/>
    </source>
</evidence>
<keyword evidence="4" id="KW-1185">Reference proteome</keyword>
<feature type="signal peptide" evidence="2">
    <location>
        <begin position="1"/>
        <end position="24"/>
    </location>
</feature>
<proteinExistence type="predicted"/>
<feature type="region of interest" description="Disordered" evidence="1">
    <location>
        <begin position="35"/>
        <end position="73"/>
    </location>
</feature>
<reference evidence="3 4" key="1">
    <citation type="submission" date="2024-10" db="EMBL/GenBank/DDBJ databases">
        <authorList>
            <person name="Kim D."/>
        </authorList>
    </citation>
    <scope>NUCLEOTIDE SEQUENCE [LARGE SCALE GENOMIC DNA]</scope>
    <source>
        <strain evidence="3">Taebaek</strain>
    </source>
</reference>
<keyword evidence="2" id="KW-0732">Signal</keyword>
<dbReference type="AlphaFoldDB" id="A0ABD2KMH7"/>
<dbReference type="Proteomes" id="UP001620645">
    <property type="component" value="Unassembled WGS sequence"/>
</dbReference>
<comment type="caution">
    <text evidence="3">The sequence shown here is derived from an EMBL/GenBank/DDBJ whole genome shotgun (WGS) entry which is preliminary data.</text>
</comment>
<evidence type="ECO:0000256" key="2">
    <source>
        <dbReference type="SAM" id="SignalP"/>
    </source>
</evidence>
<organism evidence="3 4">
    <name type="scientific">Heterodera schachtii</name>
    <name type="common">Sugarbeet cyst nematode worm</name>
    <name type="synonym">Tylenchus schachtii</name>
    <dbReference type="NCBI Taxonomy" id="97005"/>
    <lineage>
        <taxon>Eukaryota</taxon>
        <taxon>Metazoa</taxon>
        <taxon>Ecdysozoa</taxon>
        <taxon>Nematoda</taxon>
        <taxon>Chromadorea</taxon>
        <taxon>Rhabditida</taxon>
        <taxon>Tylenchina</taxon>
        <taxon>Tylenchomorpha</taxon>
        <taxon>Tylenchoidea</taxon>
        <taxon>Heteroderidae</taxon>
        <taxon>Heteroderinae</taxon>
        <taxon>Heterodera</taxon>
    </lineage>
</organism>
<sequence length="90" mass="9856">MNAGSNSSCLALSVSLPILPFLFCYHTWHWGCASRNTPRPPGDTPPRNGNSDGRTKDDTHKCHGMEPNRTEQSDAVIGVITYHSMLSVSK</sequence>
<feature type="compositionally biased region" description="Basic and acidic residues" evidence="1">
    <location>
        <begin position="53"/>
        <end position="72"/>
    </location>
</feature>
<gene>
    <name evidence="3" type="ORF">niasHS_002173</name>
</gene>
<feature type="chain" id="PRO_5044834125" description="Secreted protein" evidence="2">
    <location>
        <begin position="25"/>
        <end position="90"/>
    </location>
</feature>
<evidence type="ECO:0000313" key="4">
    <source>
        <dbReference type="Proteomes" id="UP001620645"/>
    </source>
</evidence>
<accession>A0ABD2KMH7</accession>
<evidence type="ECO:0000256" key="1">
    <source>
        <dbReference type="SAM" id="MobiDB-lite"/>
    </source>
</evidence>
<dbReference type="EMBL" id="JBICCN010000007">
    <property type="protein sequence ID" value="KAL3104146.1"/>
    <property type="molecule type" value="Genomic_DNA"/>
</dbReference>
<protein>
    <recommendedName>
        <fullName evidence="5">Secreted protein</fullName>
    </recommendedName>
</protein>
<name>A0ABD2KMH7_HETSC</name>
<evidence type="ECO:0000313" key="3">
    <source>
        <dbReference type="EMBL" id="KAL3104146.1"/>
    </source>
</evidence>